<dbReference type="AlphaFoldDB" id="A0A233VXE5"/>
<keyword evidence="4 7" id="KW-0238">DNA-binding</keyword>
<dbReference type="InterPro" id="IPR039420">
    <property type="entry name" value="WalR-like"/>
</dbReference>
<feature type="DNA-binding region" description="OmpR/PhoB-type" evidence="7">
    <location>
        <begin position="124"/>
        <end position="220"/>
    </location>
</feature>
<dbReference type="Proteomes" id="UP000215361">
    <property type="component" value="Unassembled WGS sequence"/>
</dbReference>
<gene>
    <name evidence="10" type="ORF">B9N56_06980</name>
</gene>
<dbReference type="InterPro" id="IPR036388">
    <property type="entry name" value="WH-like_DNA-bd_sf"/>
</dbReference>
<evidence type="ECO:0000256" key="3">
    <source>
        <dbReference type="ARBA" id="ARBA00023015"/>
    </source>
</evidence>
<accession>A0A233VXE5</accession>
<evidence type="ECO:0000256" key="5">
    <source>
        <dbReference type="ARBA" id="ARBA00023163"/>
    </source>
</evidence>
<dbReference type="FunFam" id="3.40.50.2300:FF:000001">
    <property type="entry name" value="DNA-binding response regulator PhoB"/>
    <property type="match status" value="1"/>
</dbReference>
<dbReference type="EMBL" id="NDYI01000018">
    <property type="protein sequence ID" value="OXZ37004.1"/>
    <property type="molecule type" value="Genomic_DNA"/>
</dbReference>
<dbReference type="Gene3D" id="3.40.50.2300">
    <property type="match status" value="1"/>
</dbReference>
<dbReference type="Pfam" id="PF00072">
    <property type="entry name" value="Response_reg"/>
    <property type="match status" value="1"/>
</dbReference>
<keyword evidence="3" id="KW-0805">Transcription regulation</keyword>
<dbReference type="PANTHER" id="PTHR48111">
    <property type="entry name" value="REGULATOR OF RPOS"/>
    <property type="match status" value="1"/>
</dbReference>
<keyword evidence="2" id="KW-0902">Two-component regulatory system</keyword>
<dbReference type="GO" id="GO:0000976">
    <property type="term" value="F:transcription cis-regulatory region binding"/>
    <property type="evidence" value="ECO:0007669"/>
    <property type="project" value="TreeGrafter"/>
</dbReference>
<evidence type="ECO:0000259" key="9">
    <source>
        <dbReference type="PROSITE" id="PS51755"/>
    </source>
</evidence>
<dbReference type="SMART" id="SM00862">
    <property type="entry name" value="Trans_reg_C"/>
    <property type="match status" value="1"/>
</dbReference>
<reference evidence="11" key="1">
    <citation type="submission" date="2017-04" db="EMBL/GenBank/DDBJ databases">
        <title>Finegoldia magna isolated from orthopedic joint implant-associated infections.</title>
        <authorList>
            <person name="Bjorklund S."/>
            <person name="Bruggemann H."/>
            <person name="Jensen A."/>
            <person name="Hellmark B."/>
            <person name="Soderquist B."/>
        </authorList>
    </citation>
    <scope>NUCLEOTIDE SEQUENCE [LARGE SCALE GENOMIC DNA]</scope>
    <source>
        <strain evidence="11">08T492</strain>
    </source>
</reference>
<proteinExistence type="predicted"/>
<keyword evidence="1 6" id="KW-0597">Phosphoprotein</keyword>
<dbReference type="Gene3D" id="6.10.250.690">
    <property type="match status" value="1"/>
</dbReference>
<dbReference type="SUPFAM" id="SSF52172">
    <property type="entry name" value="CheY-like"/>
    <property type="match status" value="1"/>
</dbReference>
<feature type="modified residue" description="4-aspartylphosphate" evidence="6">
    <location>
        <position position="52"/>
    </location>
</feature>
<dbReference type="GO" id="GO:0005829">
    <property type="term" value="C:cytosol"/>
    <property type="evidence" value="ECO:0007669"/>
    <property type="project" value="TreeGrafter"/>
</dbReference>
<dbReference type="Gene3D" id="1.10.10.10">
    <property type="entry name" value="Winged helix-like DNA-binding domain superfamily/Winged helix DNA-binding domain"/>
    <property type="match status" value="1"/>
</dbReference>
<dbReference type="CDD" id="cd00383">
    <property type="entry name" value="trans_reg_C"/>
    <property type="match status" value="1"/>
</dbReference>
<dbReference type="CDD" id="cd17574">
    <property type="entry name" value="REC_OmpR"/>
    <property type="match status" value="1"/>
</dbReference>
<keyword evidence="5" id="KW-0804">Transcription</keyword>
<dbReference type="PROSITE" id="PS50110">
    <property type="entry name" value="RESPONSE_REGULATORY"/>
    <property type="match status" value="1"/>
</dbReference>
<feature type="domain" description="OmpR/PhoB-type" evidence="9">
    <location>
        <begin position="124"/>
        <end position="220"/>
    </location>
</feature>
<evidence type="ECO:0000256" key="6">
    <source>
        <dbReference type="PROSITE-ProRule" id="PRU00169"/>
    </source>
</evidence>
<evidence type="ECO:0000256" key="1">
    <source>
        <dbReference type="ARBA" id="ARBA00022553"/>
    </source>
</evidence>
<dbReference type="Pfam" id="PF00486">
    <property type="entry name" value="Trans_reg_C"/>
    <property type="match status" value="1"/>
</dbReference>
<dbReference type="InterPro" id="IPR001789">
    <property type="entry name" value="Sig_transdc_resp-reg_receiver"/>
</dbReference>
<evidence type="ECO:0000313" key="11">
    <source>
        <dbReference type="Proteomes" id="UP000215361"/>
    </source>
</evidence>
<dbReference type="PROSITE" id="PS51755">
    <property type="entry name" value="OMPR_PHOB"/>
    <property type="match status" value="1"/>
</dbReference>
<evidence type="ECO:0000313" key="10">
    <source>
        <dbReference type="EMBL" id="OXZ37004.1"/>
    </source>
</evidence>
<dbReference type="SMART" id="SM00448">
    <property type="entry name" value="REC"/>
    <property type="match status" value="1"/>
</dbReference>
<comment type="caution">
    <text evidence="10">The sequence shown here is derived from an EMBL/GenBank/DDBJ whole genome shotgun (WGS) entry which is preliminary data.</text>
</comment>
<sequence length="220" mass="25399">MGQNILVVDDDEQIRSVIETSLKRAQFSVYTCASAKETLSLSLDQFDLMIFDVMMPDMDGFELCRNVREKVDCPILFLTAKSTEADVAEGLALGGDDYIRKPFTPLELVSRVKAHLRREERVHHSYLSFGDIRFLLNAKEIQIRGETIKFTKMEYEICELLARHKGQVFSREHILEQVGGFWTESESAAIVEHIKNIRKKFSTYQLDPIKTIWGVGYKWE</sequence>
<dbReference type="PANTHER" id="PTHR48111:SF2">
    <property type="entry name" value="RESPONSE REGULATOR SAER"/>
    <property type="match status" value="1"/>
</dbReference>
<evidence type="ECO:0000256" key="4">
    <source>
        <dbReference type="ARBA" id="ARBA00023125"/>
    </source>
</evidence>
<evidence type="ECO:0000259" key="8">
    <source>
        <dbReference type="PROSITE" id="PS50110"/>
    </source>
</evidence>
<dbReference type="InterPro" id="IPR011006">
    <property type="entry name" value="CheY-like_superfamily"/>
</dbReference>
<protein>
    <submittedName>
        <fullName evidence="10">DNA-binding response regulator</fullName>
    </submittedName>
</protein>
<evidence type="ECO:0000256" key="7">
    <source>
        <dbReference type="PROSITE-ProRule" id="PRU01091"/>
    </source>
</evidence>
<dbReference type="GO" id="GO:0006355">
    <property type="term" value="P:regulation of DNA-templated transcription"/>
    <property type="evidence" value="ECO:0007669"/>
    <property type="project" value="InterPro"/>
</dbReference>
<feature type="domain" description="Response regulatory" evidence="8">
    <location>
        <begin position="4"/>
        <end position="116"/>
    </location>
</feature>
<dbReference type="InterPro" id="IPR001867">
    <property type="entry name" value="OmpR/PhoB-type_DNA-bd"/>
</dbReference>
<dbReference type="GO" id="GO:0032993">
    <property type="term" value="C:protein-DNA complex"/>
    <property type="evidence" value="ECO:0007669"/>
    <property type="project" value="TreeGrafter"/>
</dbReference>
<evidence type="ECO:0000256" key="2">
    <source>
        <dbReference type="ARBA" id="ARBA00023012"/>
    </source>
</evidence>
<dbReference type="GO" id="GO:0000156">
    <property type="term" value="F:phosphorelay response regulator activity"/>
    <property type="evidence" value="ECO:0007669"/>
    <property type="project" value="TreeGrafter"/>
</dbReference>
<name>A0A233VXE5_FINMA</name>
<organism evidence="10 11">
    <name type="scientific">Finegoldia magna</name>
    <name type="common">Peptostreptococcus magnus</name>
    <dbReference type="NCBI Taxonomy" id="1260"/>
    <lineage>
        <taxon>Bacteria</taxon>
        <taxon>Bacillati</taxon>
        <taxon>Bacillota</taxon>
        <taxon>Tissierellia</taxon>
        <taxon>Tissierellales</taxon>
        <taxon>Peptoniphilaceae</taxon>
        <taxon>Finegoldia</taxon>
    </lineage>
</organism>